<sequence>MASISSCDVILTVTCKTARPCCGLAFL</sequence>
<organism evidence="1">
    <name type="scientific">Anguilla anguilla</name>
    <name type="common">European freshwater eel</name>
    <name type="synonym">Muraena anguilla</name>
    <dbReference type="NCBI Taxonomy" id="7936"/>
    <lineage>
        <taxon>Eukaryota</taxon>
        <taxon>Metazoa</taxon>
        <taxon>Chordata</taxon>
        <taxon>Craniata</taxon>
        <taxon>Vertebrata</taxon>
        <taxon>Euteleostomi</taxon>
        <taxon>Actinopterygii</taxon>
        <taxon>Neopterygii</taxon>
        <taxon>Teleostei</taxon>
        <taxon>Anguilliformes</taxon>
        <taxon>Anguillidae</taxon>
        <taxon>Anguilla</taxon>
    </lineage>
</organism>
<protein>
    <submittedName>
        <fullName evidence="1">Uncharacterized protein</fullName>
    </submittedName>
</protein>
<dbReference type="AlphaFoldDB" id="A0A0E9PI30"/>
<evidence type="ECO:0000313" key="1">
    <source>
        <dbReference type="EMBL" id="JAH03942.1"/>
    </source>
</evidence>
<dbReference type="EMBL" id="GBXM01104635">
    <property type="protein sequence ID" value="JAH03942.1"/>
    <property type="molecule type" value="Transcribed_RNA"/>
</dbReference>
<name>A0A0E9PI30_ANGAN</name>
<reference evidence="1" key="2">
    <citation type="journal article" date="2015" name="Fish Shellfish Immunol.">
        <title>Early steps in the European eel (Anguilla anguilla)-Vibrio vulnificus interaction in the gills: Role of the RtxA13 toxin.</title>
        <authorList>
            <person name="Callol A."/>
            <person name="Pajuelo D."/>
            <person name="Ebbesson L."/>
            <person name="Teles M."/>
            <person name="MacKenzie S."/>
            <person name="Amaro C."/>
        </authorList>
    </citation>
    <scope>NUCLEOTIDE SEQUENCE</scope>
</reference>
<proteinExistence type="predicted"/>
<accession>A0A0E9PI30</accession>
<reference evidence="1" key="1">
    <citation type="submission" date="2014-11" db="EMBL/GenBank/DDBJ databases">
        <authorList>
            <person name="Amaro Gonzalez C."/>
        </authorList>
    </citation>
    <scope>NUCLEOTIDE SEQUENCE</scope>
</reference>